<comment type="caution">
    <text evidence="7">The sequence shown here is derived from an EMBL/GenBank/DDBJ whole genome shotgun (WGS) entry which is preliminary data.</text>
</comment>
<evidence type="ECO:0000259" key="6">
    <source>
        <dbReference type="Pfam" id="PF07298"/>
    </source>
</evidence>
<dbReference type="InterPro" id="IPR009915">
    <property type="entry name" value="NnrU_dom"/>
</dbReference>
<feature type="transmembrane region" description="Helical" evidence="5">
    <location>
        <begin position="127"/>
        <end position="144"/>
    </location>
</feature>
<feature type="domain" description="NnrU" evidence="6">
    <location>
        <begin position="4"/>
        <end position="190"/>
    </location>
</feature>
<keyword evidence="2 5" id="KW-0812">Transmembrane</keyword>
<evidence type="ECO:0000256" key="5">
    <source>
        <dbReference type="SAM" id="Phobius"/>
    </source>
</evidence>
<dbReference type="GO" id="GO:0016020">
    <property type="term" value="C:membrane"/>
    <property type="evidence" value="ECO:0007669"/>
    <property type="project" value="UniProtKB-SubCell"/>
</dbReference>
<dbReference type="RefSeq" id="WP_153117116.1">
    <property type="nucleotide sequence ID" value="NZ_JACIGE010000001.1"/>
</dbReference>
<keyword evidence="4 5" id="KW-0472">Membrane</keyword>
<evidence type="ECO:0000313" key="8">
    <source>
        <dbReference type="Proteomes" id="UP000587070"/>
    </source>
</evidence>
<dbReference type="OrthoDB" id="5293641at2"/>
<reference evidence="7 8" key="1">
    <citation type="submission" date="2020-08" db="EMBL/GenBank/DDBJ databases">
        <title>Genome sequencing of Purple Non-Sulfur Bacteria from various extreme environments.</title>
        <authorList>
            <person name="Mayer M."/>
        </authorList>
    </citation>
    <scope>NUCLEOTIDE SEQUENCE [LARGE SCALE GENOMIC DNA]</scope>
    <source>
        <strain evidence="7 8">2761</strain>
    </source>
</reference>
<evidence type="ECO:0000313" key="7">
    <source>
        <dbReference type="EMBL" id="MBB4245717.1"/>
    </source>
</evidence>
<organism evidence="7 8">
    <name type="scientific">Rhodocyclus tenuis</name>
    <name type="common">Rhodospirillum tenue</name>
    <dbReference type="NCBI Taxonomy" id="1066"/>
    <lineage>
        <taxon>Bacteria</taxon>
        <taxon>Pseudomonadati</taxon>
        <taxon>Pseudomonadota</taxon>
        <taxon>Betaproteobacteria</taxon>
        <taxon>Rhodocyclales</taxon>
        <taxon>Rhodocyclaceae</taxon>
        <taxon>Rhodocyclus</taxon>
    </lineage>
</organism>
<name>A0A840FUG4_RHOTE</name>
<proteinExistence type="predicted"/>
<protein>
    <submittedName>
        <fullName evidence="7">Putative membrane protein</fullName>
    </submittedName>
</protein>
<evidence type="ECO:0000256" key="4">
    <source>
        <dbReference type="ARBA" id="ARBA00023136"/>
    </source>
</evidence>
<feature type="transmembrane region" description="Helical" evidence="5">
    <location>
        <begin position="164"/>
        <end position="186"/>
    </location>
</feature>
<sequence length="192" mass="20991">MTALVIGLVLFIGSHSVRLLASDWRSATMARLGEKRWKAIQAVVSLLGFGLILWGFSAARLDSPLLWQPPLWGRHLAGLLMLPAFILLVAAHVPKNALRDRVGHGLVASVALWALAHLLANGRVVDVVLFGAFFVWALLDFFSLRRRDRLAGNVRHDGSVRNALIAVLAGGIVWAFFAGFAHAWLFGVRPFG</sequence>
<dbReference type="AlphaFoldDB" id="A0A840FUG4"/>
<keyword evidence="3 5" id="KW-1133">Transmembrane helix</keyword>
<gene>
    <name evidence="7" type="ORF">GGD90_000066</name>
</gene>
<feature type="transmembrane region" description="Helical" evidence="5">
    <location>
        <begin position="71"/>
        <end position="90"/>
    </location>
</feature>
<evidence type="ECO:0000256" key="1">
    <source>
        <dbReference type="ARBA" id="ARBA00004141"/>
    </source>
</evidence>
<dbReference type="EMBL" id="JACIGE010000001">
    <property type="protein sequence ID" value="MBB4245717.1"/>
    <property type="molecule type" value="Genomic_DNA"/>
</dbReference>
<feature type="transmembrane region" description="Helical" evidence="5">
    <location>
        <begin position="102"/>
        <end position="120"/>
    </location>
</feature>
<comment type="subcellular location">
    <subcellularLocation>
        <location evidence="1">Membrane</location>
        <topology evidence="1">Multi-pass membrane protein</topology>
    </subcellularLocation>
</comment>
<feature type="transmembrane region" description="Helical" evidence="5">
    <location>
        <begin position="37"/>
        <end position="59"/>
    </location>
</feature>
<evidence type="ECO:0000256" key="3">
    <source>
        <dbReference type="ARBA" id="ARBA00022989"/>
    </source>
</evidence>
<dbReference type="Proteomes" id="UP000587070">
    <property type="component" value="Unassembled WGS sequence"/>
</dbReference>
<accession>A0A840FUG4</accession>
<evidence type="ECO:0000256" key="2">
    <source>
        <dbReference type="ARBA" id="ARBA00022692"/>
    </source>
</evidence>
<dbReference type="Pfam" id="PF07298">
    <property type="entry name" value="NnrU"/>
    <property type="match status" value="1"/>
</dbReference>
<keyword evidence="8" id="KW-1185">Reference proteome</keyword>